<dbReference type="EMBL" id="JAIWYP010000001">
    <property type="protein sequence ID" value="KAH3898162.1"/>
    <property type="molecule type" value="Genomic_DNA"/>
</dbReference>
<sequence length="73" mass="8616">MKLFWMNSANTMRKKSQAEKLLLLSRMKSALSIRRLQKSLFFTKVMNKSNPPNKGHSHYVQLICTQFKLQKQC</sequence>
<reference evidence="1" key="2">
    <citation type="submission" date="2020-11" db="EMBL/GenBank/DDBJ databases">
        <authorList>
            <person name="McCartney M.A."/>
            <person name="Auch B."/>
            <person name="Kono T."/>
            <person name="Mallez S."/>
            <person name="Becker A."/>
            <person name="Gohl D.M."/>
            <person name="Silverstein K.A.T."/>
            <person name="Koren S."/>
            <person name="Bechman K.B."/>
            <person name="Herman A."/>
            <person name="Abrahante J.E."/>
            <person name="Garbe J."/>
        </authorList>
    </citation>
    <scope>NUCLEOTIDE SEQUENCE</scope>
    <source>
        <strain evidence="1">Duluth1</strain>
        <tissue evidence="1">Whole animal</tissue>
    </source>
</reference>
<protein>
    <submittedName>
        <fullName evidence="1">Uncharacterized protein</fullName>
    </submittedName>
</protein>
<dbReference type="Proteomes" id="UP000828390">
    <property type="component" value="Unassembled WGS sequence"/>
</dbReference>
<evidence type="ECO:0000313" key="1">
    <source>
        <dbReference type="EMBL" id="KAH3898162.1"/>
    </source>
</evidence>
<dbReference type="AlphaFoldDB" id="A0A9D4NK92"/>
<reference evidence="1" key="1">
    <citation type="journal article" date="2019" name="bioRxiv">
        <title>The Genome of the Zebra Mussel, Dreissena polymorpha: A Resource for Invasive Species Research.</title>
        <authorList>
            <person name="McCartney M.A."/>
            <person name="Auch B."/>
            <person name="Kono T."/>
            <person name="Mallez S."/>
            <person name="Zhang Y."/>
            <person name="Obille A."/>
            <person name="Becker A."/>
            <person name="Abrahante J.E."/>
            <person name="Garbe J."/>
            <person name="Badalamenti J.P."/>
            <person name="Herman A."/>
            <person name="Mangelson H."/>
            <person name="Liachko I."/>
            <person name="Sullivan S."/>
            <person name="Sone E.D."/>
            <person name="Koren S."/>
            <person name="Silverstein K.A.T."/>
            <person name="Beckman K.B."/>
            <person name="Gohl D.M."/>
        </authorList>
    </citation>
    <scope>NUCLEOTIDE SEQUENCE</scope>
    <source>
        <strain evidence="1">Duluth1</strain>
        <tissue evidence="1">Whole animal</tissue>
    </source>
</reference>
<organism evidence="1 2">
    <name type="scientific">Dreissena polymorpha</name>
    <name type="common">Zebra mussel</name>
    <name type="synonym">Mytilus polymorpha</name>
    <dbReference type="NCBI Taxonomy" id="45954"/>
    <lineage>
        <taxon>Eukaryota</taxon>
        <taxon>Metazoa</taxon>
        <taxon>Spiralia</taxon>
        <taxon>Lophotrochozoa</taxon>
        <taxon>Mollusca</taxon>
        <taxon>Bivalvia</taxon>
        <taxon>Autobranchia</taxon>
        <taxon>Heteroconchia</taxon>
        <taxon>Euheterodonta</taxon>
        <taxon>Imparidentia</taxon>
        <taxon>Neoheterodontei</taxon>
        <taxon>Myida</taxon>
        <taxon>Dreissenoidea</taxon>
        <taxon>Dreissenidae</taxon>
        <taxon>Dreissena</taxon>
    </lineage>
</organism>
<proteinExistence type="predicted"/>
<name>A0A9D4NK92_DREPO</name>
<evidence type="ECO:0000313" key="2">
    <source>
        <dbReference type="Proteomes" id="UP000828390"/>
    </source>
</evidence>
<accession>A0A9D4NK92</accession>
<gene>
    <name evidence="1" type="ORF">DPMN_022381</name>
</gene>
<comment type="caution">
    <text evidence="1">The sequence shown here is derived from an EMBL/GenBank/DDBJ whole genome shotgun (WGS) entry which is preliminary data.</text>
</comment>
<keyword evidence="2" id="KW-1185">Reference proteome</keyword>